<dbReference type="Gene3D" id="3.30.460.10">
    <property type="entry name" value="Beta Polymerase, domain 2"/>
    <property type="match status" value="1"/>
</dbReference>
<proteinExistence type="inferred from homology"/>
<dbReference type="PANTHER" id="PTHR21043">
    <property type="entry name" value="IOJAP SUPERFAMILY ORTHOLOG"/>
    <property type="match status" value="1"/>
</dbReference>
<evidence type="ECO:0000313" key="2">
    <source>
        <dbReference type="EMBL" id="VAW33326.1"/>
    </source>
</evidence>
<dbReference type="GO" id="GO:0043023">
    <property type="term" value="F:ribosomal large subunit binding"/>
    <property type="evidence" value="ECO:0007669"/>
    <property type="project" value="TreeGrafter"/>
</dbReference>
<dbReference type="HAMAP" id="MF_01477">
    <property type="entry name" value="Iojap_RsfS"/>
    <property type="match status" value="1"/>
</dbReference>
<dbReference type="EMBL" id="UOEX01000030">
    <property type="protein sequence ID" value="VAW33326.1"/>
    <property type="molecule type" value="Genomic_DNA"/>
</dbReference>
<dbReference type="PANTHER" id="PTHR21043:SF0">
    <property type="entry name" value="MITOCHONDRIAL ASSEMBLY OF RIBOSOMAL LARGE SUBUNIT PROTEIN 1"/>
    <property type="match status" value="1"/>
</dbReference>
<dbReference type="GO" id="GO:0017148">
    <property type="term" value="P:negative regulation of translation"/>
    <property type="evidence" value="ECO:0007669"/>
    <property type="project" value="TreeGrafter"/>
</dbReference>
<sequence>MKGKAGLVTDGEELKTVARLYAAARDAKADNIVVLDVRGLSGFADFFIIASGRSTRHVQGIAAALDKQVNSKRLKNAKAEGLNEGRWVLLDFNDVVAHIFYDEARQFYDLEGLWRDAPRLDCAALDFD</sequence>
<gene>
    <name evidence="2" type="ORF">MNBD_DELTA03-631</name>
</gene>
<dbReference type="NCBIfam" id="TIGR00090">
    <property type="entry name" value="rsfS_iojap_ybeB"/>
    <property type="match status" value="1"/>
</dbReference>
<evidence type="ECO:0000256" key="1">
    <source>
        <dbReference type="ARBA" id="ARBA00010574"/>
    </source>
</evidence>
<protein>
    <submittedName>
        <fullName evidence="2">Ribosomal silencing factor RsfA</fullName>
    </submittedName>
</protein>
<dbReference type="SUPFAM" id="SSF81301">
    <property type="entry name" value="Nucleotidyltransferase"/>
    <property type="match status" value="1"/>
</dbReference>
<accession>A0A3B0VME1</accession>
<organism evidence="2">
    <name type="scientific">hydrothermal vent metagenome</name>
    <dbReference type="NCBI Taxonomy" id="652676"/>
    <lineage>
        <taxon>unclassified sequences</taxon>
        <taxon>metagenomes</taxon>
        <taxon>ecological metagenomes</taxon>
    </lineage>
</organism>
<dbReference type="AlphaFoldDB" id="A0A3B0VME1"/>
<comment type="similarity">
    <text evidence="1">Belongs to the Iojap/RsfS family.</text>
</comment>
<reference evidence="2" key="1">
    <citation type="submission" date="2018-06" db="EMBL/GenBank/DDBJ databases">
        <authorList>
            <person name="Zhirakovskaya E."/>
        </authorList>
    </citation>
    <scope>NUCLEOTIDE SEQUENCE</scope>
</reference>
<name>A0A3B0VME1_9ZZZZ</name>
<dbReference type="Pfam" id="PF02410">
    <property type="entry name" value="RsfS"/>
    <property type="match status" value="1"/>
</dbReference>
<dbReference type="InterPro" id="IPR004394">
    <property type="entry name" value="Iojap/RsfS/C7orf30"/>
</dbReference>
<dbReference type="InterPro" id="IPR043519">
    <property type="entry name" value="NT_sf"/>
</dbReference>
<dbReference type="GO" id="GO:0090071">
    <property type="term" value="P:negative regulation of ribosome biogenesis"/>
    <property type="evidence" value="ECO:0007669"/>
    <property type="project" value="TreeGrafter"/>
</dbReference>